<keyword evidence="8" id="KW-1185">Reference proteome</keyword>
<organism evidence="7 8">
    <name type="scientific">Candidatus Accumulibacter phosphatis</name>
    <dbReference type="NCBI Taxonomy" id="327160"/>
    <lineage>
        <taxon>Bacteria</taxon>
        <taxon>Pseudomonadati</taxon>
        <taxon>Pseudomonadota</taxon>
        <taxon>Betaproteobacteria</taxon>
        <taxon>Candidatus Accumulibacter</taxon>
    </lineage>
</organism>
<dbReference type="Pfam" id="PF13700">
    <property type="entry name" value="DUF4158"/>
    <property type="match status" value="1"/>
</dbReference>
<gene>
    <name evidence="7" type="ORF">E4Q23_22270</name>
</gene>
<comment type="similarity">
    <text evidence="1">Belongs to the transposase 7 family.</text>
</comment>
<comment type="caution">
    <text evidence="7">The sequence shown here is derived from an EMBL/GenBank/DDBJ whole genome shotgun (WGS) entry which is preliminary data.</text>
</comment>
<dbReference type="InterPro" id="IPR002513">
    <property type="entry name" value="Tn3_Tnp_DDE_dom"/>
</dbReference>
<keyword evidence="3" id="KW-0238">DNA-binding</keyword>
<evidence type="ECO:0000256" key="1">
    <source>
        <dbReference type="ARBA" id="ARBA00009402"/>
    </source>
</evidence>
<keyword evidence="4" id="KW-0233">DNA recombination</keyword>
<dbReference type="Pfam" id="PF01526">
    <property type="entry name" value="DDE_Tnp_Tn3"/>
    <property type="match status" value="1"/>
</dbReference>
<keyword evidence="2" id="KW-0815">Transposition</keyword>
<evidence type="ECO:0000313" key="8">
    <source>
        <dbReference type="Proteomes" id="UP000749010"/>
    </source>
</evidence>
<evidence type="ECO:0000256" key="2">
    <source>
        <dbReference type="ARBA" id="ARBA00022578"/>
    </source>
</evidence>
<reference evidence="7 8" key="1">
    <citation type="submission" date="2019-03" db="EMBL/GenBank/DDBJ databases">
        <title>Metabolic reconstructions from genomes of highly enriched 'Candidatus Accumulibacter' and 'Candidatus Competibacter' bioreactor populations.</title>
        <authorList>
            <person name="Annavajhala M.K."/>
            <person name="Welles L."/>
            <person name="Abbas B."/>
            <person name="Sorokin D."/>
            <person name="Park H."/>
            <person name="Van Loosdrecht M."/>
            <person name="Chandran K."/>
        </authorList>
    </citation>
    <scope>NUCLEOTIDE SEQUENCE [LARGE SCALE GENOMIC DNA]</scope>
    <source>
        <strain evidence="7 8">SBR_S</strain>
    </source>
</reference>
<accession>A0ABX1U143</accession>
<dbReference type="RefSeq" id="WP_169068643.1">
    <property type="nucleotide sequence ID" value="NZ_SPMY01000115.1"/>
</dbReference>
<dbReference type="NCBIfam" id="NF033527">
    <property type="entry name" value="transpos_Tn3"/>
    <property type="match status" value="1"/>
</dbReference>
<dbReference type="InterPro" id="IPR047653">
    <property type="entry name" value="Tn3-like_transpos"/>
</dbReference>
<dbReference type="EMBL" id="SPMY01000115">
    <property type="protein sequence ID" value="NMQ30242.1"/>
    <property type="molecule type" value="Genomic_DNA"/>
</dbReference>
<evidence type="ECO:0000256" key="4">
    <source>
        <dbReference type="ARBA" id="ARBA00023172"/>
    </source>
</evidence>
<sequence>MTAKSERLAVLSEAEQHALYGLPDFDDAQRLEYLVLSEAELTLATSRPGLYVQVYCVLQISYFKAKHAFFRFDWIDVEDDCAFVLSRYFAGETFERKPITNHEYYTQRGRIAELFGYRLWIGDFLPQLAQQATQIVRRDVTPGFVAAELIVWLNEHKIIRPGYTTVQELISETLSAERRRLGGLLAQALDDAAKAALAQLLMRDSTLSELAVLRQDAKDFGWRQMAREREKRAMLEPLHRIAKALLPTLGISQQNLLFYASLANFYTVHDLRNIKADQTHLYLLCYAWQRYRQLTDNLVDAMAYHMKQLEEESSAGAQKSFIAEQVRRHQETPQVGRLLLLYVDDAVADATPFGKVRQRAYKIMPKDTLQITGQRMSVKPASKLALHWQAVDGLAERIRRHLRPLYVALDFAGIDPDSPWLAALAWAKSVFANRQRLSQRPLAECPASTLPKRLRPYLEISDADGKPAGLHADRYEFWLYRQIRKRLKSGELYLDDSLQHRHFSDELVSMEEMADALAQIDIPFLRQPIEAQLDTLTADLHAQWLAFNRELKQGKLTHLEYDKNTQTLTWRKPKAENNKVHELAVYEQLPFCDVADVLRFVNSQCQFLSALTPLQPRYAKKVTDTDTLMAVIIAQAMNHGNQVMARTSDIPYHVLETTYQQYLRQASLHAANDRVSNAIAALPIFPYYSFDLETLYGAVDGQKFGVERPTVKARYSRKYFGRGKGVVAYTLLCNHVPLNGYLIGAHEYEGHHVFDIWYRNTSDIVPTAITGDMHSANKANFAILHWFGLRFEPRFTDLEDQLAELYCADDPAQYEKCLIRPVGQIDRQLIIGEKPNIDQIVATLGLKEMTQGTLIRKLCTYTAPNPTRRAIFEFDKLIRSIYTLRYLRDPQLERNVHRSQNRIESYHQLRSTIAQVGRKKELTGRTDIEIEISNQCARLIANAIIYYNSAILSRLLTKFEASGNTKTLALITQISPAAWRHILLNGHYTFLSNGKVIDLDALVAGLELG</sequence>
<name>A0ABX1U143_9PROT</name>
<evidence type="ECO:0000259" key="5">
    <source>
        <dbReference type="Pfam" id="PF01526"/>
    </source>
</evidence>
<evidence type="ECO:0000259" key="6">
    <source>
        <dbReference type="Pfam" id="PF13700"/>
    </source>
</evidence>
<evidence type="ECO:0000313" key="7">
    <source>
        <dbReference type="EMBL" id="NMQ30242.1"/>
    </source>
</evidence>
<feature type="domain" description="DUF4158" evidence="6">
    <location>
        <begin position="11"/>
        <end position="172"/>
    </location>
</feature>
<proteinExistence type="inferred from homology"/>
<dbReference type="Proteomes" id="UP000749010">
    <property type="component" value="Unassembled WGS sequence"/>
</dbReference>
<dbReference type="InterPro" id="IPR025296">
    <property type="entry name" value="DUF4158"/>
</dbReference>
<feature type="domain" description="Tn3 transposase DDE" evidence="5">
    <location>
        <begin position="596"/>
        <end position="988"/>
    </location>
</feature>
<protein>
    <submittedName>
        <fullName evidence="7">Tn3 family transposase</fullName>
    </submittedName>
</protein>
<evidence type="ECO:0000256" key="3">
    <source>
        <dbReference type="ARBA" id="ARBA00023125"/>
    </source>
</evidence>